<dbReference type="GO" id="GO:0005634">
    <property type="term" value="C:nucleus"/>
    <property type="evidence" value="ECO:0007669"/>
    <property type="project" value="UniProtKB-SubCell"/>
</dbReference>
<feature type="binding site" evidence="10">
    <location>
        <position position="19"/>
    </location>
    <ligand>
        <name>ATP</name>
        <dbReference type="ChEBI" id="CHEBI:30616"/>
    </ligand>
</feature>
<name>A0A6H5H268_9HEMI</name>
<dbReference type="Proteomes" id="UP000479000">
    <property type="component" value="Unassembled WGS sequence"/>
</dbReference>
<dbReference type="EC" id="2.7.4.3" evidence="10"/>
<keyword evidence="3 10" id="KW-0690">Ribosome biogenesis</keyword>
<dbReference type="SUPFAM" id="SSF52540">
    <property type="entry name" value="P-loop containing nucleoside triphosphate hydrolases"/>
    <property type="match status" value="1"/>
</dbReference>
<keyword evidence="12" id="KW-1185">Reference proteome</keyword>
<dbReference type="InterPro" id="IPR027417">
    <property type="entry name" value="P-loop_NTPase"/>
</dbReference>
<comment type="function">
    <text evidence="10">Broad-specificity nucleoside monophosphate (NMP) kinase that catalyzes the reversible transfer of the terminal phosphate group between nucleoside triphosphates and monophosphates. Has also ATPase activity. Involved in the late cytoplasmic maturation steps of the 40S ribosomal particles, specifically 18S rRNA maturation. While NMP activity is not required for ribosome maturation, ATPase activity is. Associates transiently with small ribosomal subunit protein uS11. ATP hydrolysis breaks the interaction with uS11. May temporarily remove uS11 from the ribosome to enable a conformational change of the ribosomal RNA that is needed for the final maturation step of the small ribosomal subunit. Its NMP activity may have a role in nuclear energy homeostasis.</text>
</comment>
<dbReference type="Gene3D" id="3.40.50.300">
    <property type="entry name" value="P-loop containing nucleotide triphosphate hydrolases"/>
    <property type="match status" value="1"/>
</dbReference>
<evidence type="ECO:0000256" key="8">
    <source>
        <dbReference type="ARBA" id="ARBA00022840"/>
    </source>
</evidence>
<comment type="catalytic activity">
    <reaction evidence="10">
        <text>ATP + H2O = ADP + phosphate + H(+)</text>
        <dbReference type="Rhea" id="RHEA:13065"/>
        <dbReference type="ChEBI" id="CHEBI:15377"/>
        <dbReference type="ChEBI" id="CHEBI:15378"/>
        <dbReference type="ChEBI" id="CHEBI:30616"/>
        <dbReference type="ChEBI" id="CHEBI:43474"/>
        <dbReference type="ChEBI" id="CHEBI:456216"/>
    </reaction>
</comment>
<dbReference type="GO" id="GO:0006364">
    <property type="term" value="P:rRNA processing"/>
    <property type="evidence" value="ECO:0007669"/>
    <property type="project" value="UniProtKB-KW"/>
</dbReference>
<dbReference type="GO" id="GO:0005524">
    <property type="term" value="F:ATP binding"/>
    <property type="evidence" value="ECO:0007669"/>
    <property type="project" value="UniProtKB-KW"/>
</dbReference>
<feature type="binding site" evidence="10">
    <location>
        <position position="110"/>
    </location>
    <ligand>
        <name>ATP</name>
        <dbReference type="ChEBI" id="CHEBI:30616"/>
    </ligand>
</feature>
<evidence type="ECO:0000256" key="3">
    <source>
        <dbReference type="ARBA" id="ARBA00022517"/>
    </source>
</evidence>
<evidence type="ECO:0000256" key="5">
    <source>
        <dbReference type="ARBA" id="ARBA00022679"/>
    </source>
</evidence>
<feature type="binding site" evidence="10">
    <location>
        <position position="16"/>
    </location>
    <ligand>
        <name>ATP</name>
        <dbReference type="ChEBI" id="CHEBI:30616"/>
    </ligand>
</feature>
<keyword evidence="4 10" id="KW-0698">rRNA processing</keyword>
<dbReference type="OrthoDB" id="10251185at2759"/>
<feature type="region of interest" description="NMPbind" evidence="10">
    <location>
        <begin position="34"/>
        <end position="57"/>
    </location>
</feature>
<dbReference type="GO" id="GO:0042274">
    <property type="term" value="P:ribosomal small subunit biogenesis"/>
    <property type="evidence" value="ECO:0007669"/>
    <property type="project" value="UniProtKB-UniRule"/>
</dbReference>
<dbReference type="Pfam" id="PF13238">
    <property type="entry name" value="AAA_18"/>
    <property type="match status" value="1"/>
</dbReference>
<protein>
    <recommendedName>
        <fullName evidence="10">Adenylate kinase isoenzyme 6 homolog</fullName>
        <shortName evidence="10">AK6</shortName>
        <ecNumber evidence="10">2.7.4.3</ecNumber>
    </recommendedName>
    <alternativeName>
        <fullName evidence="10">Dual activity adenylate kinase/ATPase</fullName>
        <shortName evidence="10">AK/ATPase</shortName>
    </alternativeName>
</protein>
<dbReference type="InterPro" id="IPR020618">
    <property type="entry name" value="Adenyl_kinase_AK6"/>
</dbReference>
<comment type="similarity">
    <text evidence="10">Belongs to the adenylate kinase family. AK6 subfamily.</text>
</comment>
<feature type="binding site" evidence="10">
    <location>
        <position position="17"/>
    </location>
    <ligand>
        <name>ATP</name>
        <dbReference type="ChEBI" id="CHEBI:30616"/>
    </ligand>
</feature>
<evidence type="ECO:0000256" key="9">
    <source>
        <dbReference type="ARBA" id="ARBA00023242"/>
    </source>
</evidence>
<feature type="region of interest" description="LID" evidence="10">
    <location>
        <begin position="109"/>
        <end position="119"/>
    </location>
</feature>
<evidence type="ECO:0000256" key="2">
    <source>
        <dbReference type="ARBA" id="ARBA00022490"/>
    </source>
</evidence>
<evidence type="ECO:0000256" key="7">
    <source>
        <dbReference type="ARBA" id="ARBA00022777"/>
    </source>
</evidence>
<evidence type="ECO:0000256" key="10">
    <source>
        <dbReference type="HAMAP-Rule" id="MF_03173"/>
    </source>
</evidence>
<dbReference type="PANTHER" id="PTHR12595">
    <property type="entry name" value="POS9-ACTIVATING FACTOR FAP7-RELATED"/>
    <property type="match status" value="1"/>
</dbReference>
<keyword evidence="7 10" id="KW-0418">Kinase</keyword>
<keyword evidence="5 10" id="KW-0808">Transferase</keyword>
<sequence length="164" mass="18813">MSLLNNILITGTPCSGKSTVAKKVAEISGWEWINISDVAKRENLIESFDETLNCPVIDEDEVVDFLEPRMMKGKCILEYHGCGFFPEDWFRSIFVLRTETSYLYDRLVARGYSGRKLNDNMECEIFQVILEEANDTFDSSIIQELQNNIDEDLDKNVQLIASKL</sequence>
<comment type="subcellular location">
    <subcellularLocation>
        <location evidence="10">Cytoplasm</location>
    </subcellularLocation>
    <subcellularLocation>
        <location evidence="10">Nucleus</location>
    </subcellularLocation>
</comment>
<evidence type="ECO:0000256" key="4">
    <source>
        <dbReference type="ARBA" id="ARBA00022552"/>
    </source>
</evidence>
<dbReference type="AlphaFoldDB" id="A0A6H5H268"/>
<dbReference type="PANTHER" id="PTHR12595:SF0">
    <property type="entry name" value="ADENYLATE KINASE ISOENZYME 6"/>
    <property type="match status" value="1"/>
</dbReference>
<evidence type="ECO:0000256" key="1">
    <source>
        <dbReference type="ARBA" id="ARBA00000582"/>
    </source>
</evidence>
<feature type="binding site" evidence="10">
    <location>
        <position position="18"/>
    </location>
    <ligand>
        <name>ATP</name>
        <dbReference type="ChEBI" id="CHEBI:30616"/>
    </ligand>
</feature>
<evidence type="ECO:0000313" key="11">
    <source>
        <dbReference type="EMBL" id="CAB0009864.1"/>
    </source>
</evidence>
<dbReference type="HAMAP" id="MF_00039">
    <property type="entry name" value="Adenylate_kinase_AK6"/>
    <property type="match status" value="1"/>
</dbReference>
<keyword evidence="2 10" id="KW-0963">Cytoplasm</keyword>
<dbReference type="GO" id="GO:0004017">
    <property type="term" value="F:AMP kinase activity"/>
    <property type="evidence" value="ECO:0007669"/>
    <property type="project" value="UniProtKB-UniRule"/>
</dbReference>
<dbReference type="EMBL" id="CADCXU010022407">
    <property type="protein sequence ID" value="CAB0009864.1"/>
    <property type="molecule type" value="Genomic_DNA"/>
</dbReference>
<reference evidence="11 12" key="1">
    <citation type="submission" date="2020-02" db="EMBL/GenBank/DDBJ databases">
        <authorList>
            <person name="Ferguson B K."/>
        </authorList>
    </citation>
    <scope>NUCLEOTIDE SEQUENCE [LARGE SCALE GENOMIC DNA]</scope>
</reference>
<keyword evidence="6 10" id="KW-0547">Nucleotide-binding</keyword>
<accession>A0A6H5H268</accession>
<evidence type="ECO:0000313" key="12">
    <source>
        <dbReference type="Proteomes" id="UP000479000"/>
    </source>
</evidence>
<dbReference type="GO" id="GO:0005737">
    <property type="term" value="C:cytoplasm"/>
    <property type="evidence" value="ECO:0007669"/>
    <property type="project" value="UniProtKB-SubCell"/>
</dbReference>
<comment type="catalytic activity">
    <reaction evidence="1 10">
        <text>AMP + ATP = 2 ADP</text>
        <dbReference type="Rhea" id="RHEA:12973"/>
        <dbReference type="ChEBI" id="CHEBI:30616"/>
        <dbReference type="ChEBI" id="CHEBI:456215"/>
        <dbReference type="ChEBI" id="CHEBI:456216"/>
        <dbReference type="EC" id="2.7.4.3"/>
    </reaction>
</comment>
<gene>
    <name evidence="11" type="ORF">NTEN_LOCUS14937</name>
</gene>
<proteinExistence type="inferred from homology"/>
<keyword evidence="8 10" id="KW-0067">ATP-binding</keyword>
<comment type="caution">
    <text evidence="10">Lacks conserved residue(s) required for the propagation of feature annotation.</text>
</comment>
<keyword evidence="9 10" id="KW-0539">Nucleus</keyword>
<organism evidence="11 12">
    <name type="scientific">Nesidiocoris tenuis</name>
    <dbReference type="NCBI Taxonomy" id="355587"/>
    <lineage>
        <taxon>Eukaryota</taxon>
        <taxon>Metazoa</taxon>
        <taxon>Ecdysozoa</taxon>
        <taxon>Arthropoda</taxon>
        <taxon>Hexapoda</taxon>
        <taxon>Insecta</taxon>
        <taxon>Pterygota</taxon>
        <taxon>Neoptera</taxon>
        <taxon>Paraneoptera</taxon>
        <taxon>Hemiptera</taxon>
        <taxon>Heteroptera</taxon>
        <taxon>Panheteroptera</taxon>
        <taxon>Cimicomorpha</taxon>
        <taxon>Miridae</taxon>
        <taxon>Dicyphina</taxon>
        <taxon>Nesidiocoris</taxon>
    </lineage>
</organism>
<dbReference type="FunFam" id="3.40.50.300:FF:000372">
    <property type="entry name" value="Adenylate kinase isoenzyme 6 homolog"/>
    <property type="match status" value="1"/>
</dbReference>
<dbReference type="GO" id="GO:0016887">
    <property type="term" value="F:ATP hydrolysis activity"/>
    <property type="evidence" value="ECO:0007669"/>
    <property type="project" value="UniProtKB-UniRule"/>
</dbReference>
<comment type="subunit">
    <text evidence="10">Monomer and homodimer. Interacts with small ribosomal subunit protein uS11. Not a structural component of 43S pre-ribosomes, but transiently interacts with them by binding to uS11.</text>
</comment>
<evidence type="ECO:0000256" key="6">
    <source>
        <dbReference type="ARBA" id="ARBA00022741"/>
    </source>
</evidence>